<reference evidence="2 3" key="1">
    <citation type="journal article" date="2020" name="ISME J.">
        <title>Comparative genomics reveals insights into cyanobacterial evolution and habitat adaptation.</title>
        <authorList>
            <person name="Chen M.Y."/>
            <person name="Teng W.K."/>
            <person name="Zhao L."/>
            <person name="Hu C.X."/>
            <person name="Zhou Y.K."/>
            <person name="Han B.P."/>
            <person name="Song L.R."/>
            <person name="Shu W.S."/>
        </authorList>
    </citation>
    <scope>NUCLEOTIDE SEQUENCE [LARGE SCALE GENOMIC DNA]</scope>
    <source>
        <strain evidence="2 3">FACHB-288</strain>
    </source>
</reference>
<gene>
    <name evidence="2" type="ORF">H6G24_32745</name>
</gene>
<name>A0ABR8ANH9_9CYAN</name>
<feature type="signal peptide" evidence="1">
    <location>
        <begin position="1"/>
        <end position="27"/>
    </location>
</feature>
<comment type="caution">
    <text evidence="2">The sequence shown here is derived from an EMBL/GenBank/DDBJ whole genome shotgun (WGS) entry which is preliminary data.</text>
</comment>
<keyword evidence="1" id="KW-0732">Signal</keyword>
<evidence type="ECO:0000313" key="3">
    <source>
        <dbReference type="Proteomes" id="UP000658514"/>
    </source>
</evidence>
<dbReference type="Proteomes" id="UP000658514">
    <property type="component" value="Unassembled WGS sequence"/>
</dbReference>
<accession>A0ABR8ANH9</accession>
<evidence type="ECO:0000313" key="2">
    <source>
        <dbReference type="EMBL" id="MBD2200182.1"/>
    </source>
</evidence>
<dbReference type="RefSeq" id="WP_190550749.1">
    <property type="nucleotide sequence ID" value="NZ_CAWPNO010000116.1"/>
</dbReference>
<sequence length="114" mass="12350">MIRKLVNAGLAATLIVLPMINVGKAKAQNVNVNAYLFGVNQQLDLYINTTEGAKNSGLPGYEQTIKSTNCTMTIVLDAYLQDGIIRGAIFPQNPLYQSAVEKINDLRQMSGCSS</sequence>
<dbReference type="EMBL" id="JACJQH010000079">
    <property type="protein sequence ID" value="MBD2200182.1"/>
    <property type="molecule type" value="Genomic_DNA"/>
</dbReference>
<proteinExistence type="predicted"/>
<organism evidence="2 3">
    <name type="scientific">Calothrix parietina FACHB-288</name>
    <dbReference type="NCBI Taxonomy" id="2692896"/>
    <lineage>
        <taxon>Bacteria</taxon>
        <taxon>Bacillati</taxon>
        <taxon>Cyanobacteriota</taxon>
        <taxon>Cyanophyceae</taxon>
        <taxon>Nostocales</taxon>
        <taxon>Calotrichaceae</taxon>
        <taxon>Calothrix</taxon>
    </lineage>
</organism>
<evidence type="ECO:0000256" key="1">
    <source>
        <dbReference type="SAM" id="SignalP"/>
    </source>
</evidence>
<keyword evidence="3" id="KW-1185">Reference proteome</keyword>
<protein>
    <submittedName>
        <fullName evidence="2">Uncharacterized protein</fullName>
    </submittedName>
</protein>
<feature type="chain" id="PRO_5045050138" evidence="1">
    <location>
        <begin position="28"/>
        <end position="114"/>
    </location>
</feature>